<proteinExistence type="predicted"/>
<dbReference type="Proteomes" id="UP000248330">
    <property type="component" value="Unassembled WGS sequence"/>
</dbReference>
<protein>
    <submittedName>
        <fullName evidence="1">Uncharacterized protein</fullName>
    </submittedName>
</protein>
<dbReference type="RefSeq" id="WP_110265520.1">
    <property type="nucleotide sequence ID" value="NZ_CAKZQT010000001.1"/>
</dbReference>
<name>A0A318EBT6_9GAMM</name>
<reference evidence="1 2" key="1">
    <citation type="submission" date="2018-04" db="EMBL/GenBank/DDBJ databases">
        <title>Genomic Encyclopedia of Type Strains, Phase IV (KMG-IV): sequencing the most valuable type-strain genomes for metagenomic binning, comparative biology and taxonomic classification.</title>
        <authorList>
            <person name="Goeker M."/>
        </authorList>
    </citation>
    <scope>NUCLEOTIDE SEQUENCE [LARGE SCALE GENOMIC DNA]</scope>
    <source>
        <strain evidence="1 2">DSM 104150</strain>
    </source>
</reference>
<sequence length="136" mass="15275">MDPRDFLEGLRRRLLRVTSGMPPGAQRLDLAIEAFWYEALEAARGEAVTWTAIAGEGHPLRLLLGPVRLMLRSELIHAGTSCPDALVDDVLRQVLTVAESESQRGRRDDALREDFITWLHRRMRGVSMLRSVAAEA</sequence>
<comment type="caution">
    <text evidence="1">The sequence shown here is derived from an EMBL/GenBank/DDBJ whole genome shotgun (WGS) entry which is preliminary data.</text>
</comment>
<evidence type="ECO:0000313" key="1">
    <source>
        <dbReference type="EMBL" id="PXV67205.1"/>
    </source>
</evidence>
<dbReference type="OrthoDB" id="7065215at2"/>
<dbReference type="EMBL" id="QICN01000006">
    <property type="protein sequence ID" value="PXV67205.1"/>
    <property type="molecule type" value="Genomic_DNA"/>
</dbReference>
<organism evidence="1 2">
    <name type="scientific">Sinimarinibacterium flocculans</name>
    <dbReference type="NCBI Taxonomy" id="985250"/>
    <lineage>
        <taxon>Bacteria</taxon>
        <taxon>Pseudomonadati</taxon>
        <taxon>Pseudomonadota</taxon>
        <taxon>Gammaproteobacteria</taxon>
        <taxon>Nevskiales</taxon>
        <taxon>Nevskiaceae</taxon>
        <taxon>Sinimarinibacterium</taxon>
    </lineage>
</organism>
<accession>A0A318EBT6</accession>
<evidence type="ECO:0000313" key="2">
    <source>
        <dbReference type="Proteomes" id="UP000248330"/>
    </source>
</evidence>
<dbReference type="AlphaFoldDB" id="A0A318EBT6"/>
<gene>
    <name evidence="1" type="ORF">C8D93_106182</name>
</gene>
<keyword evidence="2" id="KW-1185">Reference proteome</keyword>